<feature type="compositionally biased region" description="Polar residues" evidence="1">
    <location>
        <begin position="379"/>
        <end position="391"/>
    </location>
</feature>
<proteinExistence type="predicted"/>
<dbReference type="InterPro" id="IPR001849">
    <property type="entry name" value="PH_domain"/>
</dbReference>
<dbReference type="GO" id="GO:0007169">
    <property type="term" value="P:cell surface receptor protein tyrosine kinase signaling pathway"/>
    <property type="evidence" value="ECO:0007669"/>
    <property type="project" value="TreeGrafter"/>
</dbReference>
<feature type="region of interest" description="Disordered" evidence="1">
    <location>
        <begin position="462"/>
        <end position="574"/>
    </location>
</feature>
<gene>
    <name evidence="3" type="ORF">R3I93_015272</name>
</gene>
<feature type="compositionally biased region" description="Basic and acidic residues" evidence="1">
    <location>
        <begin position="537"/>
        <end position="556"/>
    </location>
</feature>
<dbReference type="GO" id="GO:0007265">
    <property type="term" value="P:Ras protein signal transduction"/>
    <property type="evidence" value="ECO:0007669"/>
    <property type="project" value="TreeGrafter"/>
</dbReference>
<dbReference type="PROSITE" id="PS51064">
    <property type="entry name" value="IRS_PTB"/>
    <property type="match status" value="1"/>
</dbReference>
<feature type="domain" description="IRS-type PTB" evidence="2">
    <location>
        <begin position="151"/>
        <end position="255"/>
    </location>
</feature>
<feature type="compositionally biased region" description="Basic and acidic residues" evidence="1">
    <location>
        <begin position="494"/>
        <end position="503"/>
    </location>
</feature>
<feature type="compositionally biased region" description="Polar residues" evidence="1">
    <location>
        <begin position="558"/>
        <end position="570"/>
    </location>
</feature>
<dbReference type="SUPFAM" id="SSF50729">
    <property type="entry name" value="PH domain-like"/>
    <property type="match status" value="2"/>
</dbReference>
<dbReference type="SMART" id="SM00233">
    <property type="entry name" value="PH"/>
    <property type="match status" value="1"/>
</dbReference>
<dbReference type="InterPro" id="IPR011993">
    <property type="entry name" value="PH-like_dom_sf"/>
</dbReference>
<dbReference type="GO" id="GO:0043410">
    <property type="term" value="P:positive regulation of MAPK cascade"/>
    <property type="evidence" value="ECO:0007669"/>
    <property type="project" value="TreeGrafter"/>
</dbReference>
<accession>A0AAN9CMJ9</accession>
<evidence type="ECO:0000313" key="4">
    <source>
        <dbReference type="Proteomes" id="UP001364617"/>
    </source>
</evidence>
<evidence type="ECO:0000256" key="1">
    <source>
        <dbReference type="SAM" id="MobiDB-lite"/>
    </source>
</evidence>
<dbReference type="InterPro" id="IPR002404">
    <property type="entry name" value="IRS_PTB"/>
</dbReference>
<dbReference type="SMART" id="SM00310">
    <property type="entry name" value="PTBI"/>
    <property type="match status" value="1"/>
</dbReference>
<dbReference type="PANTHER" id="PTHR21258">
    <property type="entry name" value="DOCKING PROTEIN RELATED"/>
    <property type="match status" value="1"/>
</dbReference>
<dbReference type="AlphaFoldDB" id="A0AAN9CMJ9"/>
<dbReference type="Gene3D" id="2.30.29.30">
    <property type="entry name" value="Pleckstrin-homology domain (PH domain)/Phosphotyrosine-binding domain (PTB)"/>
    <property type="match status" value="2"/>
</dbReference>
<feature type="region of interest" description="Disordered" evidence="1">
    <location>
        <begin position="318"/>
        <end position="448"/>
    </location>
</feature>
<dbReference type="Proteomes" id="UP001364617">
    <property type="component" value="Unassembled WGS sequence"/>
</dbReference>
<evidence type="ECO:0000313" key="3">
    <source>
        <dbReference type="EMBL" id="KAK7141064.1"/>
    </source>
</evidence>
<protein>
    <recommendedName>
        <fullName evidence="2">IRS-type PTB domain-containing protein</fullName>
    </recommendedName>
</protein>
<dbReference type="GO" id="GO:0005737">
    <property type="term" value="C:cytoplasm"/>
    <property type="evidence" value="ECO:0007669"/>
    <property type="project" value="TreeGrafter"/>
</dbReference>
<dbReference type="EMBL" id="JAYKXH010000016">
    <property type="protein sequence ID" value="KAK7141064.1"/>
    <property type="molecule type" value="Genomic_DNA"/>
</dbReference>
<reference evidence="3 4" key="1">
    <citation type="submission" date="2024-02" db="EMBL/GenBank/DDBJ databases">
        <title>Chromosome-level genome assembly of the Eurasian Minnow (Phoxinus phoxinus).</title>
        <authorList>
            <person name="Oriowo T.O."/>
            <person name="Martin S."/>
            <person name="Stange M."/>
            <person name="Chrysostomakis Y."/>
            <person name="Brown T."/>
            <person name="Winkler S."/>
            <person name="Kukowka S."/>
            <person name="Myers E.W."/>
            <person name="Bohne A."/>
        </authorList>
    </citation>
    <scope>NUCLEOTIDE SEQUENCE [LARGE SCALE GENOMIC DNA]</scope>
    <source>
        <strain evidence="3">ZFMK-TIS-60720</strain>
        <tissue evidence="3">Whole Organism</tissue>
    </source>
</reference>
<dbReference type="InterPro" id="IPR050996">
    <property type="entry name" value="Docking_Protein_DOK"/>
</dbReference>
<organism evidence="3 4">
    <name type="scientific">Phoxinus phoxinus</name>
    <name type="common">Eurasian minnow</name>
    <dbReference type="NCBI Taxonomy" id="58324"/>
    <lineage>
        <taxon>Eukaryota</taxon>
        <taxon>Metazoa</taxon>
        <taxon>Chordata</taxon>
        <taxon>Craniata</taxon>
        <taxon>Vertebrata</taxon>
        <taxon>Euteleostomi</taxon>
        <taxon>Actinopterygii</taxon>
        <taxon>Neopterygii</taxon>
        <taxon>Teleostei</taxon>
        <taxon>Ostariophysi</taxon>
        <taxon>Cypriniformes</taxon>
        <taxon>Leuciscidae</taxon>
        <taxon>Phoxininae</taxon>
        <taxon>Phoxinus</taxon>
    </lineage>
</organism>
<feature type="compositionally biased region" description="Pro residues" evidence="1">
    <location>
        <begin position="394"/>
        <end position="405"/>
    </location>
</feature>
<dbReference type="PANTHER" id="PTHR21258:SF58">
    <property type="entry name" value="DOCKING PROTEIN 3-LIKE"/>
    <property type="match status" value="1"/>
</dbReference>
<name>A0AAN9CMJ9_9TELE</name>
<feature type="region of interest" description="Disordered" evidence="1">
    <location>
        <begin position="590"/>
        <end position="619"/>
    </location>
</feature>
<feature type="compositionally biased region" description="Basic residues" evidence="1">
    <location>
        <begin position="406"/>
        <end position="416"/>
    </location>
</feature>
<dbReference type="SMART" id="SM01244">
    <property type="entry name" value="IRS"/>
    <property type="match status" value="1"/>
</dbReference>
<evidence type="ECO:0000259" key="2">
    <source>
        <dbReference type="PROSITE" id="PS51064"/>
    </source>
</evidence>
<comment type="caution">
    <text evidence="3">The sequence shown here is derived from an EMBL/GenBank/DDBJ whole genome shotgun (WGS) entry which is preliminary data.</text>
</comment>
<sequence>MDVISKEGPLFLQGVKFGKKIWRKSWLILFEPSPAGIGRMELYDMRDGGGLKGFAAARPAGLRKMDKRVIRLTDCLSITPAPGESCPTDCSAFFLNTTSCTYTIAALTREDWISVLCQLAFQKTQGTEDARKVQKDKYMPLADNELYSTWGAGQFQVTVQSTDASQRCKMSGSYLLSSEKEAVCLLDLKTGQSIYRWPYRLLRRFGQVKGGVMIEAGRRCHTGEGQFIFLSKQGSQIHRAIEEAIMHQSVQELLAQATALPQEFAPQPPSPKSKPQDRSKVKMLPPISMSQERPRPALKCKYGQPIHKAIEEVLVHQSLQEHRPPPKPLPQAIPTPPISPKPKTKVKYFPVKKNQERPSPPALQKYGQPQHRVMEGAHTHQNVQELLASSNPPHQAPPLPPPLPKTKPRDRLKKHPPATLHQERPCPAVSRRNISLPDPPSCVKSSVSSPDDVLYSVIFPQPKPRTKMNLPSVPTPPSLPQHVGIHMNLDSDVIVEKEKEWKSSQEPSESSDDEAPSYTNWTAKTTAEEDPPNIEDLYSKVDFPSKFKNRQIKDNDGQEQPNADQQTPVITSIEMPVDFKQTLSSILFRESSKITPPFPSRSHGGSSDQIDNIDEEMRD</sequence>
<dbReference type="Pfam" id="PF02174">
    <property type="entry name" value="IRS"/>
    <property type="match status" value="1"/>
</dbReference>
<feature type="compositionally biased region" description="Pro residues" evidence="1">
    <location>
        <begin position="326"/>
        <end position="340"/>
    </location>
</feature>
<keyword evidence="4" id="KW-1185">Reference proteome</keyword>